<dbReference type="SUPFAM" id="SSF52402">
    <property type="entry name" value="Adenine nucleotide alpha hydrolases-like"/>
    <property type="match status" value="1"/>
</dbReference>
<dbReference type="AlphaFoldDB" id="A0A7C3PCR5"/>
<reference evidence="2" key="1">
    <citation type="journal article" date="2020" name="mSystems">
        <title>Genome- and Community-Level Interaction Insights into Carbon Utilization and Element Cycling Functions of Hydrothermarchaeota in Hydrothermal Sediment.</title>
        <authorList>
            <person name="Zhou Z."/>
            <person name="Liu Y."/>
            <person name="Xu W."/>
            <person name="Pan J."/>
            <person name="Luo Z.H."/>
            <person name="Li M."/>
        </authorList>
    </citation>
    <scope>NUCLEOTIDE SEQUENCE [LARGE SCALE GENOMIC DNA]</scope>
    <source>
        <strain evidence="2">SpSt-418</strain>
    </source>
</reference>
<evidence type="ECO:0000259" key="1">
    <source>
        <dbReference type="Pfam" id="PF00582"/>
    </source>
</evidence>
<dbReference type="Pfam" id="PF00582">
    <property type="entry name" value="Usp"/>
    <property type="match status" value="1"/>
</dbReference>
<name>A0A7C3PCR5_9CYAN</name>
<organism evidence="2">
    <name type="scientific">Oscillatoriales cyanobacterium SpSt-418</name>
    <dbReference type="NCBI Taxonomy" id="2282169"/>
    <lineage>
        <taxon>Bacteria</taxon>
        <taxon>Bacillati</taxon>
        <taxon>Cyanobacteriota</taxon>
        <taxon>Cyanophyceae</taxon>
        <taxon>Oscillatoriophycideae</taxon>
        <taxon>Oscillatoriales</taxon>
    </lineage>
</organism>
<dbReference type="InterPro" id="IPR014729">
    <property type="entry name" value="Rossmann-like_a/b/a_fold"/>
</dbReference>
<accession>A0A7C3PCR5</accession>
<dbReference type="EMBL" id="DSRU01000024">
    <property type="protein sequence ID" value="HFM96475.1"/>
    <property type="molecule type" value="Genomic_DNA"/>
</dbReference>
<protein>
    <submittedName>
        <fullName evidence="2">Universal stress protein</fullName>
    </submittedName>
</protein>
<sequence>MLARLEHAIGCTDLAKQIVLIPNNNASNERSKEINLVVGYNGSPRSQSALDLTLWIAHQTRLATGSPVTVQVVYVVNLDSACGLAQGTASSQIAPSPRKRIKEIASGRSPVSEPGVATVERSPLEESFKMSRGCQDDLFEQADHILWQARHMAEEWRGSLKTHLRFGQVTAELCQVVEAESASILVVGCTSKDHPLVQQLQQPSLPCPVLGIPVLS</sequence>
<dbReference type="Gene3D" id="3.40.50.620">
    <property type="entry name" value="HUPs"/>
    <property type="match status" value="1"/>
</dbReference>
<proteinExistence type="predicted"/>
<dbReference type="InterPro" id="IPR006016">
    <property type="entry name" value="UspA"/>
</dbReference>
<gene>
    <name evidence="2" type="ORF">ENR64_01665</name>
</gene>
<feature type="domain" description="UspA" evidence="1">
    <location>
        <begin position="36"/>
        <end position="193"/>
    </location>
</feature>
<evidence type="ECO:0000313" key="2">
    <source>
        <dbReference type="EMBL" id="HFM96475.1"/>
    </source>
</evidence>
<comment type="caution">
    <text evidence="2">The sequence shown here is derived from an EMBL/GenBank/DDBJ whole genome shotgun (WGS) entry which is preliminary data.</text>
</comment>